<dbReference type="GO" id="GO:0005737">
    <property type="term" value="C:cytoplasm"/>
    <property type="evidence" value="ECO:0007669"/>
    <property type="project" value="TreeGrafter"/>
</dbReference>
<dbReference type="PROSITE" id="PS50866">
    <property type="entry name" value="GOLD"/>
    <property type="match status" value="1"/>
</dbReference>
<dbReference type="InterPro" id="IPR036865">
    <property type="entry name" value="CRAL-TRIO_dom_sf"/>
</dbReference>
<evidence type="ECO:0000256" key="1">
    <source>
        <dbReference type="SAM" id="MobiDB-lite"/>
    </source>
</evidence>
<sequence>MVKADDIAVSIPEMDELNDKQKEMVQKLVKRVKDEYENEWPYIFAREKTDEDREFLAYKYLKARKWNEENSMAMIRNTVVFRKEHGIDQWRMFPCAFPLLGYDEKDIVATLKPSIPGEALGAERELNTAWDLCYRALQTSYVNVYHYWDKEGHPVLYDCCGKADVGKIVKDITKLIPPGGEMKDVIVPYHTYMNEVQYYMIRYADHLSRSLNKRRIAGITVVMDTDGLHMGMLQRRFAHVVQCIFDVDQKYYPEVLHRLFVVNCPKLIQMAYNLVKGSLDVNTRKKVVFCTKSETPSVLLKVIDEDKLPKSMGGSCACEGGCLPAYVPKDGDLNKVGVTEEFTIKAGKVTEKVLTVVAGQSISWDFTAGSHDILFSAFFTSKEELTEKSREFCLQQTLCTPAAGDEISTDSRPQPEVHADPNASPETVGAKDTKKDEKKTKKWSKTEKEEKNKFIIVSARVSANSGNFSCPQEGTLTLKFDNSSSWMKEKKVQCRILE</sequence>
<dbReference type="InterPro" id="IPR036598">
    <property type="entry name" value="GOLD_dom_sf"/>
</dbReference>
<dbReference type="VEuPathDB" id="TriTrypDB:ADEAN_000377500"/>
<dbReference type="PANTHER" id="PTHR23324">
    <property type="entry name" value="SEC14 RELATED PROTEIN"/>
    <property type="match status" value="1"/>
</dbReference>
<gene>
    <name evidence="4" type="ORF">ADEAN_000377500</name>
</gene>
<evidence type="ECO:0000313" key="5">
    <source>
        <dbReference type="Proteomes" id="UP000515908"/>
    </source>
</evidence>
<dbReference type="InterPro" id="IPR051064">
    <property type="entry name" value="SEC14/CRAL-TRIO_domain"/>
</dbReference>
<feature type="compositionally biased region" description="Basic and acidic residues" evidence="1">
    <location>
        <begin position="429"/>
        <end position="448"/>
    </location>
</feature>
<dbReference type="PROSITE" id="PS50191">
    <property type="entry name" value="CRAL_TRIO"/>
    <property type="match status" value="1"/>
</dbReference>
<dbReference type="SUPFAM" id="SSF52087">
    <property type="entry name" value="CRAL/TRIO domain"/>
    <property type="match status" value="1"/>
</dbReference>
<dbReference type="InterPro" id="IPR009038">
    <property type="entry name" value="GOLD_dom"/>
</dbReference>
<dbReference type="Proteomes" id="UP000515908">
    <property type="component" value="Chromosome 06"/>
</dbReference>
<dbReference type="PANTHER" id="PTHR23324:SF83">
    <property type="entry name" value="SEC14-LIKE PROTEIN 2"/>
    <property type="match status" value="1"/>
</dbReference>
<evidence type="ECO:0000259" key="2">
    <source>
        <dbReference type="PROSITE" id="PS50191"/>
    </source>
</evidence>
<organism evidence="4 5">
    <name type="scientific">Angomonas deanei</name>
    <dbReference type="NCBI Taxonomy" id="59799"/>
    <lineage>
        <taxon>Eukaryota</taxon>
        <taxon>Discoba</taxon>
        <taxon>Euglenozoa</taxon>
        <taxon>Kinetoplastea</taxon>
        <taxon>Metakinetoplastina</taxon>
        <taxon>Trypanosomatida</taxon>
        <taxon>Trypanosomatidae</taxon>
        <taxon>Strigomonadinae</taxon>
        <taxon>Angomonas</taxon>
    </lineage>
</organism>
<dbReference type="CDD" id="cd00170">
    <property type="entry name" value="SEC14"/>
    <property type="match status" value="1"/>
</dbReference>
<dbReference type="OrthoDB" id="1434354at2759"/>
<proteinExistence type="predicted"/>
<dbReference type="Gene3D" id="3.40.525.10">
    <property type="entry name" value="CRAL-TRIO lipid binding domain"/>
    <property type="match status" value="1"/>
</dbReference>
<dbReference type="EMBL" id="LR877150">
    <property type="protein sequence ID" value="CAD2216313.1"/>
    <property type="molecule type" value="Genomic_DNA"/>
</dbReference>
<dbReference type="Gene3D" id="1.10.8.20">
    <property type="entry name" value="N-terminal domain of phosphatidylinositol transfer protein sec14p"/>
    <property type="match status" value="1"/>
</dbReference>
<feature type="region of interest" description="Disordered" evidence="1">
    <location>
        <begin position="404"/>
        <end position="448"/>
    </location>
</feature>
<evidence type="ECO:0000259" key="3">
    <source>
        <dbReference type="PROSITE" id="PS50866"/>
    </source>
</evidence>
<name>A0A7G2CC62_9TRYP</name>
<dbReference type="InterPro" id="IPR036273">
    <property type="entry name" value="CRAL/TRIO_N_dom_sf"/>
</dbReference>
<protein>
    <submittedName>
        <fullName evidence="4">CRAL/TRIO domain containing protein, putative</fullName>
    </submittedName>
</protein>
<feature type="domain" description="CRAL-TRIO" evidence="2">
    <location>
        <begin position="133"/>
        <end position="320"/>
    </location>
</feature>
<keyword evidence="5" id="KW-1185">Reference proteome</keyword>
<accession>A0A7G2CC62</accession>
<evidence type="ECO:0000313" key="4">
    <source>
        <dbReference type="EMBL" id="CAD2216313.1"/>
    </source>
</evidence>
<dbReference type="AlphaFoldDB" id="A0A7G2CC62"/>
<dbReference type="Pfam" id="PF00650">
    <property type="entry name" value="CRAL_TRIO"/>
    <property type="match status" value="1"/>
</dbReference>
<feature type="domain" description="GOLD" evidence="3">
    <location>
        <begin position="320"/>
        <end position="498"/>
    </location>
</feature>
<dbReference type="SUPFAM" id="SSF46938">
    <property type="entry name" value="CRAL/TRIO N-terminal domain"/>
    <property type="match status" value="1"/>
</dbReference>
<reference evidence="4 5" key="1">
    <citation type="submission" date="2020-08" db="EMBL/GenBank/DDBJ databases">
        <authorList>
            <person name="Newling K."/>
            <person name="Davey J."/>
            <person name="Forrester S."/>
        </authorList>
    </citation>
    <scope>NUCLEOTIDE SEQUENCE [LARGE SCALE GENOMIC DNA]</scope>
    <source>
        <strain evidence="5">Crithidia deanei Carvalho (ATCC PRA-265)</strain>
    </source>
</reference>
<dbReference type="Gene3D" id="2.60.120.680">
    <property type="entry name" value="GOLD domain"/>
    <property type="match status" value="1"/>
</dbReference>
<dbReference type="SUPFAM" id="SSF101576">
    <property type="entry name" value="Supernatant protein factor (SPF), C-terminal domain"/>
    <property type="match status" value="1"/>
</dbReference>
<dbReference type="SMART" id="SM00516">
    <property type="entry name" value="SEC14"/>
    <property type="match status" value="1"/>
</dbReference>
<dbReference type="InterPro" id="IPR001251">
    <property type="entry name" value="CRAL-TRIO_dom"/>
</dbReference>